<dbReference type="Proteomes" id="UP000381693">
    <property type="component" value="Unassembled WGS sequence"/>
</dbReference>
<evidence type="ECO:0000313" key="2">
    <source>
        <dbReference type="Proteomes" id="UP000381693"/>
    </source>
</evidence>
<sequence length="54" mass="6121">MKICKQQIKQAVERALDELPAEKMAEVLDFVLFLPGPIGLRKEPEGRLFPSSRP</sequence>
<dbReference type="AlphaFoldDB" id="A0A5E6M863"/>
<name>A0A5E6M863_9BACT</name>
<dbReference type="EMBL" id="CABFUZ020000091">
    <property type="protein sequence ID" value="VVM05543.1"/>
    <property type="molecule type" value="Genomic_DNA"/>
</dbReference>
<reference evidence="1" key="1">
    <citation type="submission" date="2019-09" db="EMBL/GenBank/DDBJ databases">
        <authorList>
            <person name="Cremers G."/>
        </authorList>
    </citation>
    <scope>NUCLEOTIDE SEQUENCE [LARGE SCALE GENOMIC DNA]</scope>
    <source>
        <strain evidence="1">3B</strain>
    </source>
</reference>
<organism evidence="1 2">
    <name type="scientific">Methylacidimicrobium cyclopophantes</name>
    <dbReference type="NCBI Taxonomy" id="1041766"/>
    <lineage>
        <taxon>Bacteria</taxon>
        <taxon>Pseudomonadati</taxon>
        <taxon>Verrucomicrobiota</taxon>
        <taxon>Methylacidimicrobium</taxon>
    </lineage>
</organism>
<dbReference type="RefSeq" id="WP_178087642.1">
    <property type="nucleotide sequence ID" value="NZ_CABFUZ020000091.1"/>
</dbReference>
<evidence type="ECO:0000313" key="1">
    <source>
        <dbReference type="EMBL" id="VVM05543.1"/>
    </source>
</evidence>
<protein>
    <submittedName>
        <fullName evidence="1">Uncharacterized protein</fullName>
    </submittedName>
</protein>
<keyword evidence="2" id="KW-1185">Reference proteome</keyword>
<proteinExistence type="predicted"/>
<comment type="caution">
    <text evidence="1">The sequence shown here is derived from an EMBL/GenBank/DDBJ whole genome shotgun (WGS) entry which is preliminary data.</text>
</comment>
<accession>A0A5E6M863</accession>
<gene>
    <name evidence="1" type="ORF">MAMC_00653</name>
</gene>